<dbReference type="PANTHER" id="PTHR11839:SF18">
    <property type="entry name" value="NUDIX HYDROLASE DOMAIN-CONTAINING PROTEIN"/>
    <property type="match status" value="1"/>
</dbReference>
<evidence type="ECO:0000313" key="10">
    <source>
        <dbReference type="Proteomes" id="UP001228581"/>
    </source>
</evidence>
<keyword evidence="10" id="KW-1185">Reference proteome</keyword>
<feature type="domain" description="Nudix hydrolase" evidence="8">
    <location>
        <begin position="55"/>
        <end position="185"/>
    </location>
</feature>
<dbReference type="PROSITE" id="PS51462">
    <property type="entry name" value="NUDIX"/>
    <property type="match status" value="1"/>
</dbReference>
<keyword evidence="5 9" id="KW-0378">Hydrolase</keyword>
<evidence type="ECO:0000256" key="4">
    <source>
        <dbReference type="ARBA" id="ARBA00016377"/>
    </source>
</evidence>
<evidence type="ECO:0000313" key="9">
    <source>
        <dbReference type="EMBL" id="MDJ1496391.1"/>
    </source>
</evidence>
<evidence type="ECO:0000256" key="3">
    <source>
        <dbReference type="ARBA" id="ARBA00007275"/>
    </source>
</evidence>
<reference evidence="9 10" key="1">
    <citation type="submission" date="2023-05" db="EMBL/GenBank/DDBJ databases">
        <authorList>
            <person name="Zhang X."/>
        </authorList>
    </citation>
    <scope>NUCLEOTIDE SEQUENCE [LARGE SCALE GENOMIC DNA]</scope>
    <source>
        <strain evidence="9 10">DM2B3-1</strain>
    </source>
</reference>
<dbReference type="Proteomes" id="UP001228581">
    <property type="component" value="Unassembled WGS sequence"/>
</dbReference>
<dbReference type="InterPro" id="IPR000086">
    <property type="entry name" value="NUDIX_hydrolase_dom"/>
</dbReference>
<dbReference type="GO" id="GO:0016787">
    <property type="term" value="F:hydrolase activity"/>
    <property type="evidence" value="ECO:0007669"/>
    <property type="project" value="UniProtKB-KW"/>
</dbReference>
<dbReference type="Gene3D" id="3.90.79.10">
    <property type="entry name" value="Nucleoside Triphosphate Pyrophosphohydrolase"/>
    <property type="match status" value="1"/>
</dbReference>
<gene>
    <name evidence="9" type="ORF">QNI19_25870</name>
</gene>
<dbReference type="CDD" id="cd03424">
    <property type="entry name" value="NUDIX_ADPRase_Nudt5_UGPPase_Nudt14"/>
    <property type="match status" value="1"/>
</dbReference>
<comment type="cofactor">
    <cofactor evidence="2">
        <name>Mg(2+)</name>
        <dbReference type="ChEBI" id="CHEBI:18420"/>
    </cofactor>
</comment>
<evidence type="ECO:0000256" key="6">
    <source>
        <dbReference type="ARBA" id="ARBA00032162"/>
    </source>
</evidence>
<dbReference type="InterPro" id="IPR015797">
    <property type="entry name" value="NUDIX_hydrolase-like_dom_sf"/>
</dbReference>
<evidence type="ECO:0000259" key="8">
    <source>
        <dbReference type="PROSITE" id="PS51462"/>
    </source>
</evidence>
<evidence type="ECO:0000256" key="7">
    <source>
        <dbReference type="ARBA" id="ARBA00032272"/>
    </source>
</evidence>
<dbReference type="EMBL" id="JASJOT010000022">
    <property type="protein sequence ID" value="MDJ1496391.1"/>
    <property type="molecule type" value="Genomic_DNA"/>
</dbReference>
<comment type="similarity">
    <text evidence="3">Belongs to the Nudix hydrolase family. NudK subfamily.</text>
</comment>
<accession>A0ABT7CRS6</accession>
<evidence type="ECO:0000256" key="5">
    <source>
        <dbReference type="ARBA" id="ARBA00022801"/>
    </source>
</evidence>
<sequence>MFSTSTILPPLTTPDPQPWKVLASEYIAKEPWFTVRKEKVEMPNGSQIASYYISEFPDWVNVIAVTKDQKIVLVKQYRHGIGKVSYELCAGVCDPTDKSPLESAQRELMEETGYGGGSWQEWMVICPNPSIQTNYTHCFLATDVEWLQEPTLEHTEDITVHLLSKQDVRALLNNNEILQALMAAPLWKYLALFP</sequence>
<comment type="caution">
    <text evidence="9">The sequence shown here is derived from an EMBL/GenBank/DDBJ whole genome shotgun (WGS) entry which is preliminary data.</text>
</comment>
<organism evidence="9 10">
    <name type="scientific">Xanthocytophaga flava</name>
    <dbReference type="NCBI Taxonomy" id="3048013"/>
    <lineage>
        <taxon>Bacteria</taxon>
        <taxon>Pseudomonadati</taxon>
        <taxon>Bacteroidota</taxon>
        <taxon>Cytophagia</taxon>
        <taxon>Cytophagales</taxon>
        <taxon>Rhodocytophagaceae</taxon>
        <taxon>Xanthocytophaga</taxon>
    </lineage>
</organism>
<name>A0ABT7CRS6_9BACT</name>
<dbReference type="PANTHER" id="PTHR11839">
    <property type="entry name" value="UDP/ADP-SUGAR PYROPHOSPHATASE"/>
    <property type="match status" value="1"/>
</dbReference>
<protein>
    <recommendedName>
        <fullName evidence="4">GDP-mannose pyrophosphatase</fullName>
    </recommendedName>
    <alternativeName>
        <fullName evidence="6">GDP-mannose hydrolase</fullName>
    </alternativeName>
    <alternativeName>
        <fullName evidence="7">GDPMK</fullName>
    </alternativeName>
</protein>
<evidence type="ECO:0000256" key="2">
    <source>
        <dbReference type="ARBA" id="ARBA00001946"/>
    </source>
</evidence>
<dbReference type="Pfam" id="PF00293">
    <property type="entry name" value="NUDIX"/>
    <property type="match status" value="1"/>
</dbReference>
<comment type="catalytic activity">
    <reaction evidence="1">
        <text>GDP-alpha-D-mannose + H2O = alpha-D-mannose 1-phosphate + GMP + 2 H(+)</text>
        <dbReference type="Rhea" id="RHEA:27978"/>
        <dbReference type="ChEBI" id="CHEBI:15377"/>
        <dbReference type="ChEBI" id="CHEBI:15378"/>
        <dbReference type="ChEBI" id="CHEBI:57527"/>
        <dbReference type="ChEBI" id="CHEBI:58115"/>
        <dbReference type="ChEBI" id="CHEBI:58409"/>
    </reaction>
</comment>
<proteinExistence type="inferred from homology"/>
<evidence type="ECO:0000256" key="1">
    <source>
        <dbReference type="ARBA" id="ARBA00000847"/>
    </source>
</evidence>
<dbReference type="SUPFAM" id="SSF55811">
    <property type="entry name" value="Nudix"/>
    <property type="match status" value="1"/>
</dbReference>